<gene>
    <name evidence="1" type="ORF">CLORY_25420</name>
</gene>
<reference evidence="1 2" key="1">
    <citation type="submission" date="2017-03" db="EMBL/GenBank/DDBJ databases">
        <title>Genome sequence of Clostridium oryzae DSM 28571.</title>
        <authorList>
            <person name="Poehlein A."/>
            <person name="Daniel R."/>
        </authorList>
    </citation>
    <scope>NUCLEOTIDE SEQUENCE [LARGE SCALE GENOMIC DNA]</scope>
    <source>
        <strain evidence="1 2">DSM 28571</strain>
    </source>
</reference>
<keyword evidence="2" id="KW-1185">Reference proteome</keyword>
<sequence>MLCYKCLMNGSISVVPQHFFFFAPDLNIDIYMVLVINFIRDNINFQGL</sequence>
<evidence type="ECO:0000313" key="2">
    <source>
        <dbReference type="Proteomes" id="UP000190080"/>
    </source>
</evidence>
<accession>A0A1V4IM79</accession>
<dbReference type="EMBL" id="MZGV01000026">
    <property type="protein sequence ID" value="OPJ60993.1"/>
    <property type="molecule type" value="Genomic_DNA"/>
</dbReference>
<dbReference type="Proteomes" id="UP000190080">
    <property type="component" value="Unassembled WGS sequence"/>
</dbReference>
<proteinExistence type="predicted"/>
<dbReference type="STRING" id="1450648.CLORY_25420"/>
<evidence type="ECO:0000313" key="1">
    <source>
        <dbReference type="EMBL" id="OPJ60993.1"/>
    </source>
</evidence>
<protein>
    <submittedName>
        <fullName evidence="1">Uncharacterized protein</fullName>
    </submittedName>
</protein>
<comment type="caution">
    <text evidence="1">The sequence shown here is derived from an EMBL/GenBank/DDBJ whole genome shotgun (WGS) entry which is preliminary data.</text>
</comment>
<name>A0A1V4IM79_9CLOT</name>
<dbReference type="AlphaFoldDB" id="A0A1V4IM79"/>
<organism evidence="1 2">
    <name type="scientific">Clostridium oryzae</name>
    <dbReference type="NCBI Taxonomy" id="1450648"/>
    <lineage>
        <taxon>Bacteria</taxon>
        <taxon>Bacillati</taxon>
        <taxon>Bacillota</taxon>
        <taxon>Clostridia</taxon>
        <taxon>Eubacteriales</taxon>
        <taxon>Clostridiaceae</taxon>
        <taxon>Clostridium</taxon>
    </lineage>
</organism>